<reference evidence="2 3" key="1">
    <citation type="journal article" date="2014" name="BMC Genomics">
        <title>Comparative genomics of the major fungal agents of human and animal Sporotrichosis: Sporothrix schenckii and Sporothrix brasiliensis.</title>
        <authorList>
            <person name="Teixeira M.M."/>
            <person name="de Almeida L.G."/>
            <person name="Kubitschek-Barreira P."/>
            <person name="Alves F.L."/>
            <person name="Kioshima E.S."/>
            <person name="Abadio A.K."/>
            <person name="Fernandes L."/>
            <person name="Derengowski L.S."/>
            <person name="Ferreira K.S."/>
            <person name="Souza R.C."/>
            <person name="Ruiz J.C."/>
            <person name="de Andrade N.C."/>
            <person name="Paes H.C."/>
            <person name="Nicola A.M."/>
            <person name="Albuquerque P."/>
            <person name="Gerber A.L."/>
            <person name="Martins V.P."/>
            <person name="Peconick L.D."/>
            <person name="Neto A.V."/>
            <person name="Chaucanez C.B."/>
            <person name="Silva P.A."/>
            <person name="Cunha O.L."/>
            <person name="de Oliveira F.F."/>
            <person name="dos Santos T.C."/>
            <person name="Barros A.L."/>
            <person name="Soares M.A."/>
            <person name="de Oliveira L.M."/>
            <person name="Marini M.M."/>
            <person name="Villalobos-Duno H."/>
            <person name="Cunha M.M."/>
            <person name="de Hoog S."/>
            <person name="da Silveira J.F."/>
            <person name="Henrissat B."/>
            <person name="Nino-Vega G.A."/>
            <person name="Cisalpino P.S."/>
            <person name="Mora-Montes H.M."/>
            <person name="Almeida S.R."/>
            <person name="Stajich J.E."/>
            <person name="Lopes-Bezerra L.M."/>
            <person name="Vasconcelos A.T."/>
            <person name="Felipe M.S."/>
        </authorList>
    </citation>
    <scope>NUCLEOTIDE SEQUENCE [LARGE SCALE GENOMIC DNA]</scope>
    <source>
        <strain evidence="2 3">1099-18</strain>
    </source>
</reference>
<feature type="compositionally biased region" description="Polar residues" evidence="1">
    <location>
        <begin position="232"/>
        <end position="243"/>
    </location>
</feature>
<sequence length="445" mass="44639">MPSRKPTLVLSTPVTASFPAEALMSAASVRTPHSAISTSWRESAALPSAGLPSAGLHSAGLPSAGLPSAGLPSAGLPSAGLHSAGLLSAGLYSPIVAIKTEEGLMKTPLSPPVAYMDFLKLASPSATSPCTSSPVTTTSAAATADTSTHTGSRSNHTRPRMLHRASISGPVKITASNLGSTKPTAGVKSAAAAAAAAAATASSTSLASTSSASNSDTESLGNDAEDKDTLDSGPSTASSNATDCCTCEHSHERAHKSPKIARIDTAIPASAFSPSSIPTSAPPIGRTTFPSLKIPISPAISNTNSPIRSPFSAKSTSITSPFDWESALKARYAEFKAPPAKSHAHALAQAKAPVPAPAAAATATASASASAPGCAKCSNKAVPSSTSTSTTTSMAASASNAAKTSIRHIREVVTRTVTYTPRVDPPRMNAPPKGKKRKIDCDDSA</sequence>
<name>A0A0F2LXQ1_SPOSC</name>
<dbReference type="KEGG" id="ssck:SPSK_00808"/>
<feature type="region of interest" description="Disordered" evidence="1">
    <location>
        <begin position="126"/>
        <end position="160"/>
    </location>
</feature>
<feature type="region of interest" description="Disordered" evidence="1">
    <location>
        <begin position="419"/>
        <end position="445"/>
    </location>
</feature>
<proteinExistence type="predicted"/>
<dbReference type="InterPro" id="IPR008164">
    <property type="entry name" value="XGLTT_rpt"/>
</dbReference>
<feature type="compositionally biased region" description="Low complexity" evidence="1">
    <location>
        <begin position="203"/>
        <end position="213"/>
    </location>
</feature>
<feature type="region of interest" description="Disordered" evidence="1">
    <location>
        <begin position="370"/>
        <end position="404"/>
    </location>
</feature>
<evidence type="ECO:0000313" key="3">
    <source>
        <dbReference type="Proteomes" id="UP000033710"/>
    </source>
</evidence>
<comment type="caution">
    <text evidence="2">The sequence shown here is derived from an EMBL/GenBank/DDBJ whole genome shotgun (WGS) entry which is preliminary data.</text>
</comment>
<dbReference type="PANTHER" id="PTHR42053:SF1">
    <property type="match status" value="1"/>
</dbReference>
<reference evidence="2 3" key="2">
    <citation type="journal article" date="2015" name="Eukaryot. Cell">
        <title>Asexual propagation of a virulent clone complex in a human and feline outbreak of sporotrichosis.</title>
        <authorList>
            <person name="Teixeira Mde M."/>
            <person name="Rodrigues A.M."/>
            <person name="Tsui C.K."/>
            <person name="de Almeida L.G."/>
            <person name="Van Diepeningen A.D."/>
            <person name="van den Ende B.G."/>
            <person name="Fernandes G.F."/>
            <person name="Kano R."/>
            <person name="Hamelin R.C."/>
            <person name="Lopes-Bezerra L.M."/>
            <person name="Vasconcelos A.T."/>
            <person name="de Hoog S."/>
            <person name="de Camargo Z.P."/>
            <person name="Felipe M.S."/>
        </authorList>
    </citation>
    <scope>NUCLEOTIDE SEQUENCE [LARGE SCALE GENOMIC DNA]</scope>
    <source>
        <strain evidence="2 3">1099-18</strain>
    </source>
</reference>
<organism evidence="2 3">
    <name type="scientific">Sporothrix schenckii 1099-18</name>
    <dbReference type="NCBI Taxonomy" id="1397361"/>
    <lineage>
        <taxon>Eukaryota</taxon>
        <taxon>Fungi</taxon>
        <taxon>Dikarya</taxon>
        <taxon>Ascomycota</taxon>
        <taxon>Pezizomycotina</taxon>
        <taxon>Sordariomycetes</taxon>
        <taxon>Sordariomycetidae</taxon>
        <taxon>Ophiostomatales</taxon>
        <taxon>Ophiostomataceae</taxon>
        <taxon>Sporothrix</taxon>
    </lineage>
</organism>
<dbReference type="PANTHER" id="PTHR42053">
    <property type="match status" value="1"/>
</dbReference>
<gene>
    <name evidence="2" type="ORF">SPSK_00808</name>
</gene>
<evidence type="ECO:0000256" key="1">
    <source>
        <dbReference type="SAM" id="MobiDB-lite"/>
    </source>
</evidence>
<evidence type="ECO:0000313" key="2">
    <source>
        <dbReference type="EMBL" id="KJR81614.1"/>
    </source>
</evidence>
<dbReference type="Pfam" id="PF01744">
    <property type="entry name" value="GLTT"/>
    <property type="match status" value="1"/>
</dbReference>
<accession>A0A0F2LXQ1</accession>
<protein>
    <submittedName>
        <fullName evidence="2">Uncharacterized protein</fullName>
    </submittedName>
</protein>
<dbReference type="Proteomes" id="UP000033710">
    <property type="component" value="Unassembled WGS sequence"/>
</dbReference>
<feature type="compositionally biased region" description="Low complexity" evidence="1">
    <location>
        <begin position="126"/>
        <end position="152"/>
    </location>
</feature>
<dbReference type="RefSeq" id="XP_016584290.1">
    <property type="nucleotide sequence ID" value="XM_016727755.1"/>
</dbReference>
<dbReference type="EMBL" id="AXCR01000011">
    <property type="protein sequence ID" value="KJR81614.1"/>
    <property type="molecule type" value="Genomic_DNA"/>
</dbReference>
<dbReference type="GeneID" id="27663032"/>
<feature type="region of interest" description="Disordered" evidence="1">
    <location>
        <begin position="203"/>
        <end position="244"/>
    </location>
</feature>
<dbReference type="VEuPathDB" id="FungiDB:SPSK_00808"/>
<dbReference type="AlphaFoldDB" id="A0A0F2LXQ1"/>
<dbReference type="OrthoDB" id="5405654at2759"/>
<feature type="compositionally biased region" description="Low complexity" evidence="1">
    <location>
        <begin position="384"/>
        <end position="404"/>
    </location>
</feature>